<dbReference type="GO" id="GO:0004807">
    <property type="term" value="F:triose-phosphate isomerase activity"/>
    <property type="evidence" value="ECO:0007669"/>
    <property type="project" value="UniProtKB-UniRule"/>
</dbReference>
<comment type="catalytic activity">
    <reaction evidence="3">
        <text>D-glyceraldehyde 3-phosphate = dihydroxyacetone phosphate</text>
        <dbReference type="Rhea" id="RHEA:18585"/>
        <dbReference type="ChEBI" id="CHEBI:57642"/>
        <dbReference type="ChEBI" id="CHEBI:59776"/>
        <dbReference type="EC" id="5.3.1.1"/>
    </reaction>
</comment>
<dbReference type="UniPathway" id="UPA00138"/>
<comment type="caution">
    <text evidence="4">The sequence shown here is derived from an EMBL/GenBank/DDBJ whole genome shotgun (WGS) entry which is preliminary data.</text>
</comment>
<dbReference type="PANTHER" id="PTHR21139">
    <property type="entry name" value="TRIOSEPHOSPHATE ISOMERASE"/>
    <property type="match status" value="1"/>
</dbReference>
<dbReference type="EC" id="5.3.1.1" evidence="3"/>
<dbReference type="SUPFAM" id="SSF51351">
    <property type="entry name" value="Triosephosphate isomerase (TIM)"/>
    <property type="match status" value="1"/>
</dbReference>
<evidence type="ECO:0000313" key="4">
    <source>
        <dbReference type="EMBL" id="KKR70244.1"/>
    </source>
</evidence>
<evidence type="ECO:0000256" key="3">
    <source>
        <dbReference type="RuleBase" id="RU363013"/>
    </source>
</evidence>
<comment type="subcellular location">
    <subcellularLocation>
        <location evidence="3">Cytoplasm</location>
    </subcellularLocation>
</comment>
<accession>A0A0G0SZS2</accession>
<proteinExistence type="inferred from homology"/>
<dbReference type="GO" id="GO:0019563">
    <property type="term" value="P:glycerol catabolic process"/>
    <property type="evidence" value="ECO:0007669"/>
    <property type="project" value="TreeGrafter"/>
</dbReference>
<reference evidence="4 5" key="1">
    <citation type="journal article" date="2015" name="Nature">
        <title>rRNA introns, odd ribosomes, and small enigmatic genomes across a large radiation of phyla.</title>
        <authorList>
            <person name="Brown C.T."/>
            <person name="Hug L.A."/>
            <person name="Thomas B.C."/>
            <person name="Sharon I."/>
            <person name="Castelle C.J."/>
            <person name="Singh A."/>
            <person name="Wilkins M.J."/>
            <person name="Williams K.H."/>
            <person name="Banfield J.F."/>
        </authorList>
    </citation>
    <scope>NUCLEOTIDE SEQUENCE [LARGE SCALE GENOMIC DNA]</scope>
</reference>
<evidence type="ECO:0000313" key="5">
    <source>
        <dbReference type="Proteomes" id="UP000034452"/>
    </source>
</evidence>
<dbReference type="Proteomes" id="UP000034452">
    <property type="component" value="Unassembled WGS sequence"/>
</dbReference>
<dbReference type="EMBL" id="LBZL01000010">
    <property type="protein sequence ID" value="KKR70244.1"/>
    <property type="molecule type" value="Genomic_DNA"/>
</dbReference>
<comment type="pathway">
    <text evidence="3">Carbohydrate biosynthesis; gluconeogenesis.</text>
</comment>
<gene>
    <name evidence="4" type="ORF">UU13_C0010G0009</name>
</gene>
<comment type="similarity">
    <text evidence="1 3">Belongs to the triosephosphate isomerase family.</text>
</comment>
<dbReference type="PATRIC" id="fig|1618744.3.peg.389"/>
<organism evidence="4 5">
    <name type="scientific">Candidatus Nomurabacteria bacterium GW2011_GWB1_40_7</name>
    <dbReference type="NCBI Taxonomy" id="1618744"/>
    <lineage>
        <taxon>Bacteria</taxon>
        <taxon>Candidatus Nomuraibacteriota</taxon>
    </lineage>
</organism>
<name>A0A0G0SZS2_9BACT</name>
<dbReference type="GO" id="GO:0046166">
    <property type="term" value="P:glyceraldehyde-3-phosphate biosynthetic process"/>
    <property type="evidence" value="ECO:0007669"/>
    <property type="project" value="TreeGrafter"/>
</dbReference>
<dbReference type="CDD" id="cd00311">
    <property type="entry name" value="TIM"/>
    <property type="match status" value="1"/>
</dbReference>
<dbReference type="GO" id="GO:0005829">
    <property type="term" value="C:cytosol"/>
    <property type="evidence" value="ECO:0007669"/>
    <property type="project" value="TreeGrafter"/>
</dbReference>
<dbReference type="Gene3D" id="3.20.20.70">
    <property type="entry name" value="Aldolase class I"/>
    <property type="match status" value="1"/>
</dbReference>
<dbReference type="InterPro" id="IPR035990">
    <property type="entry name" value="TIM_sf"/>
</dbReference>
<keyword evidence="3" id="KW-0963">Cytoplasm</keyword>
<keyword evidence="3" id="KW-0324">Glycolysis</keyword>
<dbReference type="NCBIfam" id="TIGR00419">
    <property type="entry name" value="tim"/>
    <property type="match status" value="1"/>
</dbReference>
<dbReference type="AlphaFoldDB" id="A0A0G0SZS2"/>
<keyword evidence="3" id="KW-0312">Gluconeogenesis</keyword>
<dbReference type="PANTHER" id="PTHR21139:SF42">
    <property type="entry name" value="TRIOSEPHOSPHATE ISOMERASE"/>
    <property type="match status" value="1"/>
</dbReference>
<dbReference type="Pfam" id="PF00121">
    <property type="entry name" value="TIM"/>
    <property type="match status" value="1"/>
</dbReference>
<dbReference type="GO" id="GO:0006096">
    <property type="term" value="P:glycolytic process"/>
    <property type="evidence" value="ECO:0007669"/>
    <property type="project" value="UniProtKB-UniRule"/>
</dbReference>
<keyword evidence="2 3" id="KW-0413">Isomerase</keyword>
<dbReference type="InterPro" id="IPR000652">
    <property type="entry name" value="Triosephosphate_isomerase"/>
</dbReference>
<dbReference type="UniPathway" id="UPA00109">
    <property type="reaction ID" value="UER00189"/>
</dbReference>
<sequence length="254" mass="27925">MKKNIIIGNWKMNPLTLKEAEKLFSGVAKGISGIQKTEIVICPPFLYLEKLKKLSKKINLGAQDAFWGETGAFTGEVSGEMLYEIGARYVILGHSERRATGESNSDINKKIKSSLVAGLRPILCVGESVRDESHGYFNLVKMQLEECLAGIQRGSVSKIIIAYEPVWAISSTPNRQDASADDSREMSIFIRKILSDKFGKESSRTRILYGGSVNEKDASEFLENGGVEGLLVGRASLDAKKFGEIVKICEVLSK</sequence>
<dbReference type="GO" id="GO:0006094">
    <property type="term" value="P:gluconeogenesis"/>
    <property type="evidence" value="ECO:0007669"/>
    <property type="project" value="UniProtKB-UniPathway"/>
</dbReference>
<protein>
    <recommendedName>
        <fullName evidence="3">Triosephosphate isomerase</fullName>
        <ecNumber evidence="3">5.3.1.1</ecNumber>
    </recommendedName>
</protein>
<dbReference type="PROSITE" id="PS51440">
    <property type="entry name" value="TIM_2"/>
    <property type="match status" value="1"/>
</dbReference>
<evidence type="ECO:0000256" key="1">
    <source>
        <dbReference type="ARBA" id="ARBA00007422"/>
    </source>
</evidence>
<comment type="subunit">
    <text evidence="3">Homodimer.</text>
</comment>
<evidence type="ECO:0000256" key="2">
    <source>
        <dbReference type="ARBA" id="ARBA00023235"/>
    </source>
</evidence>
<comment type="pathway">
    <text evidence="3">Carbohydrate degradation; glycolysis; D-glyceraldehyde 3-phosphate from glycerone phosphate: step 1/1.</text>
</comment>
<dbReference type="InterPro" id="IPR013785">
    <property type="entry name" value="Aldolase_TIM"/>
</dbReference>